<accession>A0A934JZB9</accession>
<gene>
    <name evidence="1" type="ORF">I8J31_20570</name>
</gene>
<name>A0A934JZB9_9GAMM</name>
<feature type="non-terminal residue" evidence="1">
    <location>
        <position position="1676"/>
    </location>
</feature>
<dbReference type="Proteomes" id="UP000628710">
    <property type="component" value="Unassembled WGS sequence"/>
</dbReference>
<reference evidence="1" key="1">
    <citation type="submission" date="2020-12" db="EMBL/GenBank/DDBJ databases">
        <title>Marinomonas arctica sp. nov., a psychrotolerant bacterium isolated from the Arctic.</title>
        <authorList>
            <person name="Zhang Y."/>
        </authorList>
    </citation>
    <scope>NUCLEOTIDE SEQUENCE</scope>
    <source>
        <strain evidence="1">C1424</strain>
    </source>
</reference>
<organism evidence="1 2">
    <name type="scientific">Marinomonas transparens</name>
    <dbReference type="NCBI Taxonomy" id="2795388"/>
    <lineage>
        <taxon>Bacteria</taxon>
        <taxon>Pseudomonadati</taxon>
        <taxon>Pseudomonadota</taxon>
        <taxon>Gammaproteobacteria</taxon>
        <taxon>Oceanospirillales</taxon>
        <taxon>Oceanospirillaceae</taxon>
        <taxon>Marinomonas</taxon>
    </lineage>
</organism>
<evidence type="ECO:0000313" key="2">
    <source>
        <dbReference type="Proteomes" id="UP000628710"/>
    </source>
</evidence>
<dbReference type="Pfam" id="PF13332">
    <property type="entry name" value="Fil_haemagg_2"/>
    <property type="match status" value="3"/>
</dbReference>
<dbReference type="RefSeq" id="WP_199470457.1">
    <property type="nucleotide sequence ID" value="NZ_JAEMNX010000055.1"/>
</dbReference>
<dbReference type="NCBIfam" id="TIGR01731">
    <property type="entry name" value="fil_hemag_20aa"/>
    <property type="match status" value="24"/>
</dbReference>
<feature type="non-terminal residue" evidence="1">
    <location>
        <position position="1"/>
    </location>
</feature>
<sequence length="1676" mass="174231">NQGRMQGNGITLTADQLTNSTTNGKIYSTKTLDATIAGVMDDAITNQNGALIHADDALTLTSNNSDTVNAQARIESVTSATLISQNLTNSGTILAQDGELTIDTTVLDKQGALDNQGALVGNGMVIRATELNNSTVNGQLYSTDNIDLTILGNISNRNGALVHADTQVVIDADGNLINTLATIEAVNSTKIDAQNVTNSGTILAQHGELTLGTEDRSINTIENQGALVGNGITLTADQLDNSTVNGQIYSADTLDVTIDGAVANTDGALLFSENALTLTSNNDITNTASTIKSLTSAALMSQNLTNTGTVLAQNAALTIETTKLDNQGGLAGHGITLIADQLDNRTVNGKFYSTDTLDVTIDGAITNTEGALLHSEKALTLTSNNGDLTNTDSTIESVTTSEIEANNVTNSGKLFAQEGVLTVETAQLDNQGTIQGHGLTLTASELENSTANGTLYSTDTLDMTVAGNVTNQDNALIHADKALTLTSTNGDLINHNATIESLTKATLTSQNLTNSGTLLAQGDLLTIRAQQIDNERLLGGTNIDINASVLNNHASTSQIYANNNLDLKTTGAITNSNEALIHAGNELTLTATGDLINSNATIESGTHATLTSHTLNNSAGSKVLTQNGTLTLNMGTLDSEGNLTVTGALSNDGSLTGKDIVVNATTVNNTKSTSRIAATGGLTLNATQGDVNNQNGAKLSANNTLTINAAGDVNNTDSLIESVNNIDITSQNLTNNSTGVISAQDGTLTINTGSLNNQGGLAGNDLTITASGINNTGGNGLILAKDYLNVHSTGAINNLDGGVFFSLGDAYLKANGTLTNSSATIETSHDLTLDAGLLINKRSSVDWGYTRSEKDISGYSYVFPEYNTLGISKFAYTYNRDREGEADRGWTNEKVGQGWYKSYISNGKDIKITPYLTSASAQGYLLSGNDLTLTGRVDNYYSTISAVGNLAFNASLVNNISLAANETHQIKWVETYYTATCADEWWWKCSSGISLNTLEGYYQWPYSENINRTTSTSVNLLNATFTANGSITGKAGSVNNVGSADAVAGVSIQDAHNASVNSSNETIEGVAVGSGTIGQPKGLDGSTPVALAQIDQEVIESRRNAIFDDVFNDLVGDALFKASNTPDANYLVESNPLLTNYKSFISSDYLLNKLTSDSAGRDGKAAVRLGDGFLEQRLVREQILSFTGKQTIPDSINMEDTYARLMENAVGSYEDLQLTLGVGLSAAQIAQLQQPIVWMVMKTVDTPDGPQQALVPKVYFSAASGLDIRPDGALMAANSINIDADDAINNSGSMLATVDLSLKGGRIDNSGTLQSNTVSLESVGDITNSGNLSADQSLSLTARSISNVGSIASSGSASLTASQDITNTRTINATGNLNLVAGGSITNETVSSKRQVGTGGYSRTETTVGDTASIQGGNVSLSAGSNIRLIGSEVKATGDLTLTAANDVSIEAIDINESWSRGYGDSSVEESSTRHQVSSLSGNNIQLNAVDTITSEGANIKAQDNLAISANTIDLLAVQNTTNKQSQSNAWRGGNQSSSTVIQQVSALSGNNIQLSAVNTLTSKGAQINAKGNLALSANNIDLLAVTDSQDSYSFVGGGGNSTEKRDHTETLTGTTLNAGGALTLVSQQDIFSEGSALSGGEGIGLAAGGDVLLVSAVANNSSFEEVKTKKKSTFG</sequence>
<comment type="caution">
    <text evidence="1">The sequence shown here is derived from an EMBL/GenBank/DDBJ whole genome shotgun (WGS) entry which is preliminary data.</text>
</comment>
<protein>
    <submittedName>
        <fullName evidence="1">Hemagglutinin repeat-containing protein</fullName>
    </submittedName>
</protein>
<proteinExistence type="predicted"/>
<dbReference type="EMBL" id="JAEMNX010000055">
    <property type="protein sequence ID" value="MBJ7540065.1"/>
    <property type="molecule type" value="Genomic_DNA"/>
</dbReference>
<dbReference type="InterPro" id="IPR010069">
    <property type="entry name" value="CdiA_FHA1_rpt"/>
</dbReference>
<keyword evidence="2" id="KW-1185">Reference proteome</keyword>
<dbReference type="InterPro" id="IPR025157">
    <property type="entry name" value="Hemagglutinin_rpt"/>
</dbReference>
<dbReference type="GO" id="GO:0003824">
    <property type="term" value="F:catalytic activity"/>
    <property type="evidence" value="ECO:0007669"/>
    <property type="project" value="UniProtKB-ARBA"/>
</dbReference>
<evidence type="ECO:0000313" key="1">
    <source>
        <dbReference type="EMBL" id="MBJ7540065.1"/>
    </source>
</evidence>